<dbReference type="AlphaFoldDB" id="A0A2P2PPF2"/>
<name>A0A2P2PPF2_RHIMU</name>
<proteinExistence type="predicted"/>
<evidence type="ECO:0000313" key="1">
    <source>
        <dbReference type="EMBL" id="MBX56640.1"/>
    </source>
</evidence>
<protein>
    <submittedName>
        <fullName evidence="1">Uncharacterized protein</fullName>
    </submittedName>
</protein>
<dbReference type="EMBL" id="GGEC01076156">
    <property type="protein sequence ID" value="MBX56640.1"/>
    <property type="molecule type" value="Transcribed_RNA"/>
</dbReference>
<reference evidence="1" key="1">
    <citation type="submission" date="2018-02" db="EMBL/GenBank/DDBJ databases">
        <title>Rhizophora mucronata_Transcriptome.</title>
        <authorList>
            <person name="Meera S.P."/>
            <person name="Sreeshan A."/>
            <person name="Augustine A."/>
        </authorList>
    </citation>
    <scope>NUCLEOTIDE SEQUENCE</scope>
    <source>
        <tissue evidence="1">Leaf</tissue>
    </source>
</reference>
<accession>A0A2P2PPF2</accession>
<organism evidence="1">
    <name type="scientific">Rhizophora mucronata</name>
    <name type="common">Asiatic mangrove</name>
    <dbReference type="NCBI Taxonomy" id="61149"/>
    <lineage>
        <taxon>Eukaryota</taxon>
        <taxon>Viridiplantae</taxon>
        <taxon>Streptophyta</taxon>
        <taxon>Embryophyta</taxon>
        <taxon>Tracheophyta</taxon>
        <taxon>Spermatophyta</taxon>
        <taxon>Magnoliopsida</taxon>
        <taxon>eudicotyledons</taxon>
        <taxon>Gunneridae</taxon>
        <taxon>Pentapetalae</taxon>
        <taxon>rosids</taxon>
        <taxon>fabids</taxon>
        <taxon>Malpighiales</taxon>
        <taxon>Rhizophoraceae</taxon>
        <taxon>Rhizophora</taxon>
    </lineage>
</organism>
<sequence>MFNGKFDLCKNISVICFMFCKHIINSYAHCFLFMPLGVGNNCEEHPNF</sequence>